<name>A0A6G9IFD1_9GAMM</name>
<keyword evidence="1" id="KW-0812">Transmembrane</keyword>
<evidence type="ECO:0000313" key="2">
    <source>
        <dbReference type="EMBL" id="QIQ22300.1"/>
    </source>
</evidence>
<reference evidence="2 3" key="1">
    <citation type="submission" date="2020-03" db="EMBL/GenBank/DDBJ databases">
        <title>Complete genome sequence of Orbus sp. IPMB12 (BCRC 80908).</title>
        <authorList>
            <person name="Lo W.-S."/>
            <person name="Chang T.-H."/>
            <person name="Kuo C.-H."/>
        </authorList>
    </citation>
    <scope>NUCLEOTIDE SEQUENCE [LARGE SCALE GENOMIC DNA]</scope>
    <source>
        <strain evidence="2 3">IPMB12</strain>
    </source>
</reference>
<proteinExistence type="predicted"/>
<dbReference type="InParanoid" id="A0A6G9IFD1"/>
<dbReference type="KEGG" id="orb:IPMB12_11750"/>
<evidence type="ECO:0000313" key="3">
    <source>
        <dbReference type="Proteomes" id="UP000501168"/>
    </source>
</evidence>
<keyword evidence="1" id="KW-1133">Transmembrane helix</keyword>
<accession>A0A6G9IFD1</accession>
<organism evidence="2 3">
    <name type="scientific">Zophobihabitans entericus</name>
    <dbReference type="NCBI Taxonomy" id="1635327"/>
    <lineage>
        <taxon>Bacteria</taxon>
        <taxon>Pseudomonadati</taxon>
        <taxon>Pseudomonadota</taxon>
        <taxon>Gammaproteobacteria</taxon>
        <taxon>Orbales</taxon>
        <taxon>Orbaceae</taxon>
        <taxon>Zophobihabitans</taxon>
    </lineage>
</organism>
<keyword evidence="3" id="KW-1185">Reference proteome</keyword>
<dbReference type="EMBL" id="CP050253">
    <property type="protein sequence ID" value="QIQ22300.1"/>
    <property type="molecule type" value="Genomic_DNA"/>
</dbReference>
<evidence type="ECO:0000256" key="1">
    <source>
        <dbReference type="SAM" id="Phobius"/>
    </source>
</evidence>
<feature type="transmembrane region" description="Helical" evidence="1">
    <location>
        <begin position="46"/>
        <end position="65"/>
    </location>
</feature>
<gene>
    <name evidence="2" type="ORF">IPMB12_11750</name>
</gene>
<feature type="transmembrane region" description="Helical" evidence="1">
    <location>
        <begin position="71"/>
        <end position="87"/>
    </location>
</feature>
<protein>
    <submittedName>
        <fullName evidence="2">Uncharacterized protein</fullName>
    </submittedName>
</protein>
<sequence length="155" mass="17415">MLPFLFYNSSAPFLICQDKNMDTNNNNKPQSGSFFQLNTKKTCQQAITVGWIAAVISCLLTLAVAMALSPYFYVDVVLLAVLAFFVYKKSRVASTILVVYFVASKLLQISWGISPGQLIFALLFIFCYVQAMRATYIWHKNYADSKPEEPGTLVK</sequence>
<keyword evidence="1" id="KW-0472">Membrane</keyword>
<dbReference type="AlphaFoldDB" id="A0A6G9IFD1"/>
<dbReference type="Proteomes" id="UP000501168">
    <property type="component" value="Chromosome"/>
</dbReference>
<dbReference type="RefSeq" id="WP_166917596.1">
    <property type="nucleotide sequence ID" value="NZ_CP050253.1"/>
</dbReference>